<dbReference type="PANTHER" id="PTHR11461:SF49">
    <property type="entry name" value="PLASMINOGEN ACTIVATOR INHIBITOR 1"/>
    <property type="match status" value="1"/>
</dbReference>
<dbReference type="Gene3D" id="2.30.39.10">
    <property type="entry name" value="Alpha-1-antitrypsin, domain 1"/>
    <property type="match status" value="1"/>
</dbReference>
<dbReference type="Pfam" id="PF00079">
    <property type="entry name" value="Serpin"/>
    <property type="match status" value="1"/>
</dbReference>
<reference evidence="6 7" key="1">
    <citation type="journal article" date="2022" name="Gigascience">
        <title>A chromosome-level genome assembly and annotation of the desert horned lizard, Phrynosoma platyrhinos, provides insight into chromosomal rearrangements among reptiles.</title>
        <authorList>
            <person name="Koochekian N."/>
            <person name="Ascanio A."/>
            <person name="Farleigh K."/>
            <person name="Card D.C."/>
            <person name="Schield D.R."/>
            <person name="Castoe T.A."/>
            <person name="Jezkova T."/>
        </authorList>
    </citation>
    <scope>NUCLEOTIDE SEQUENCE [LARGE SCALE GENOMIC DNA]</scope>
    <source>
        <strain evidence="6">NK-2021</strain>
    </source>
</reference>
<evidence type="ECO:0000313" key="7">
    <source>
        <dbReference type="Proteomes" id="UP000826234"/>
    </source>
</evidence>
<gene>
    <name evidence="6" type="ORF">JD844_015295</name>
</gene>
<evidence type="ECO:0000256" key="3">
    <source>
        <dbReference type="ARBA" id="ARBA00043166"/>
    </source>
</evidence>
<dbReference type="InterPro" id="IPR023796">
    <property type="entry name" value="Serpin_dom"/>
</dbReference>
<name>A0ABQ7SQ04_PHRPL</name>
<feature type="domain" description="Serpin" evidence="5">
    <location>
        <begin position="4"/>
        <end position="144"/>
    </location>
</feature>
<organism evidence="6 7">
    <name type="scientific">Phrynosoma platyrhinos</name>
    <name type="common">Desert horned lizard</name>
    <dbReference type="NCBI Taxonomy" id="52577"/>
    <lineage>
        <taxon>Eukaryota</taxon>
        <taxon>Metazoa</taxon>
        <taxon>Chordata</taxon>
        <taxon>Craniata</taxon>
        <taxon>Vertebrata</taxon>
        <taxon>Euteleostomi</taxon>
        <taxon>Lepidosauria</taxon>
        <taxon>Squamata</taxon>
        <taxon>Bifurcata</taxon>
        <taxon>Unidentata</taxon>
        <taxon>Episquamata</taxon>
        <taxon>Toxicofera</taxon>
        <taxon>Iguania</taxon>
        <taxon>Phrynosomatidae</taxon>
        <taxon>Phrynosomatinae</taxon>
        <taxon>Phrynosoma</taxon>
    </lineage>
</organism>
<proteinExistence type="predicted"/>
<dbReference type="Proteomes" id="UP000826234">
    <property type="component" value="Unassembled WGS sequence"/>
</dbReference>
<dbReference type="EMBL" id="JAIPUX010004864">
    <property type="protein sequence ID" value="KAH0619382.1"/>
    <property type="molecule type" value="Genomic_DNA"/>
</dbReference>
<dbReference type="InterPro" id="IPR042178">
    <property type="entry name" value="Serpin_sf_1"/>
</dbReference>
<dbReference type="InterPro" id="IPR000215">
    <property type="entry name" value="Serpin_fam"/>
</dbReference>
<comment type="subunit">
    <text evidence="4">Forms a heterodimer with TMPRSS7. Interacts with VTN. Binds LRP1B; binding is followed by internalization and degradation. Interacts with PPP1CB. In complex with PLAU/uPA, interacts with PLAUR/uPAR. Interacts with SORL1 and LRP1, either alone or in complex with PLAU; these interactions are abolished in the presence of LRPAP1/RAP. The ternary complex composed of PLAUR-PLAU-PAI1 also interacts with SORL1. Interacts with PLAT/tPA. Also interacts with SORL1, when complexed to PLAT/tPA.</text>
</comment>
<dbReference type="PANTHER" id="PTHR11461">
    <property type="entry name" value="SERINE PROTEASE INHIBITOR, SERPIN"/>
    <property type="match status" value="1"/>
</dbReference>
<accession>A0ABQ7SQ04</accession>
<comment type="caution">
    <text evidence="6">The sequence shown here is derived from an EMBL/GenBank/DDBJ whole genome shotgun (WGS) entry which is preliminary data.</text>
</comment>
<evidence type="ECO:0000256" key="2">
    <source>
        <dbReference type="ARBA" id="ARBA00041825"/>
    </source>
</evidence>
<keyword evidence="7" id="KW-1185">Reference proteome</keyword>
<dbReference type="Gene3D" id="3.30.497.10">
    <property type="entry name" value="Antithrombin, subunit I, domain 2"/>
    <property type="match status" value="1"/>
</dbReference>
<dbReference type="InterPro" id="IPR042185">
    <property type="entry name" value="Serpin_sf_2"/>
</dbReference>
<feature type="non-terminal residue" evidence="6">
    <location>
        <position position="1"/>
    </location>
</feature>
<evidence type="ECO:0000256" key="1">
    <source>
        <dbReference type="ARBA" id="ARBA00040523"/>
    </source>
</evidence>
<evidence type="ECO:0000259" key="5">
    <source>
        <dbReference type="Pfam" id="PF00079"/>
    </source>
</evidence>
<sequence>RGVPKALRQLQKALTDPRQQEVVATVDTLFVQRSLALRPKFLSPFHRVFRQAVKQVDFGEPEHARGIINAWVEQHTEGTIRGFLRKGLLDQLSRLLLVNAVHFRGRWALPFPEAATRHRLFHKPDGSTVSVPMMEQTAKFNYGEGGLRG</sequence>
<evidence type="ECO:0000256" key="4">
    <source>
        <dbReference type="ARBA" id="ARBA00066062"/>
    </source>
</evidence>
<dbReference type="SUPFAM" id="SSF56574">
    <property type="entry name" value="Serpins"/>
    <property type="match status" value="1"/>
</dbReference>
<dbReference type="InterPro" id="IPR036186">
    <property type="entry name" value="Serpin_sf"/>
</dbReference>
<protein>
    <recommendedName>
        <fullName evidence="1">Plasminogen activator inhibitor 1</fullName>
    </recommendedName>
    <alternativeName>
        <fullName evidence="2">Endothelial plasminogen activator inhibitor</fullName>
    </alternativeName>
    <alternativeName>
        <fullName evidence="3">Serpin E1</fullName>
    </alternativeName>
</protein>
<evidence type="ECO:0000313" key="6">
    <source>
        <dbReference type="EMBL" id="KAH0619382.1"/>
    </source>
</evidence>